<dbReference type="PANTHER" id="PTHR34693">
    <property type="entry name" value="PROTEIN PAR32"/>
    <property type="match status" value="1"/>
</dbReference>
<dbReference type="AlphaFoldDB" id="A0A8H5CQ30"/>
<dbReference type="Proteomes" id="UP000559256">
    <property type="component" value="Unassembled WGS sequence"/>
</dbReference>
<dbReference type="InterPro" id="IPR022024">
    <property type="entry name" value="DUF3602"/>
</dbReference>
<protein>
    <submittedName>
        <fullName evidence="2">Uncharacterized protein</fullName>
    </submittedName>
</protein>
<dbReference type="EMBL" id="JAACJM010000107">
    <property type="protein sequence ID" value="KAF5345902.1"/>
    <property type="molecule type" value="Genomic_DNA"/>
</dbReference>
<accession>A0A8H5CQ30</accession>
<feature type="region of interest" description="Disordered" evidence="1">
    <location>
        <begin position="53"/>
        <end position="158"/>
    </location>
</feature>
<sequence length="158" mass="16570">MIVRYREVVKVMHRSSGRGGVGNIKAPPPAEDGTIAAAMSRGRDPTVPFERVAYSTGRGGAGNINRNGPSSGGNNSGQDVLTEMPVFQNTVASRSRSQGSPQQKGFSTGRGGSGNIIRKNEQPTTSTEDRHRSVSSSRSRNGNDTALQRTGTHGSGTS</sequence>
<proteinExistence type="predicted"/>
<organism evidence="2 3">
    <name type="scientific">Tetrapyrgos nigripes</name>
    <dbReference type="NCBI Taxonomy" id="182062"/>
    <lineage>
        <taxon>Eukaryota</taxon>
        <taxon>Fungi</taxon>
        <taxon>Dikarya</taxon>
        <taxon>Basidiomycota</taxon>
        <taxon>Agaricomycotina</taxon>
        <taxon>Agaricomycetes</taxon>
        <taxon>Agaricomycetidae</taxon>
        <taxon>Agaricales</taxon>
        <taxon>Marasmiineae</taxon>
        <taxon>Marasmiaceae</taxon>
        <taxon>Tetrapyrgos</taxon>
    </lineage>
</organism>
<keyword evidence="3" id="KW-1185">Reference proteome</keyword>
<dbReference type="OrthoDB" id="2537432at2759"/>
<dbReference type="PANTHER" id="PTHR34693:SF1">
    <property type="entry name" value="PROTEIN PAR32"/>
    <property type="match status" value="1"/>
</dbReference>
<evidence type="ECO:0000256" key="1">
    <source>
        <dbReference type="SAM" id="MobiDB-lite"/>
    </source>
</evidence>
<reference evidence="2 3" key="1">
    <citation type="journal article" date="2020" name="ISME J.">
        <title>Uncovering the hidden diversity of litter-decomposition mechanisms in mushroom-forming fungi.</title>
        <authorList>
            <person name="Floudas D."/>
            <person name="Bentzer J."/>
            <person name="Ahren D."/>
            <person name="Johansson T."/>
            <person name="Persson P."/>
            <person name="Tunlid A."/>
        </authorList>
    </citation>
    <scope>NUCLEOTIDE SEQUENCE [LARGE SCALE GENOMIC DNA]</scope>
    <source>
        <strain evidence="2 3">CBS 291.85</strain>
    </source>
</reference>
<evidence type="ECO:0000313" key="3">
    <source>
        <dbReference type="Proteomes" id="UP000559256"/>
    </source>
</evidence>
<feature type="compositionally biased region" description="Polar residues" evidence="1">
    <location>
        <begin position="87"/>
        <end position="106"/>
    </location>
</feature>
<name>A0A8H5CQ30_9AGAR</name>
<dbReference type="Pfam" id="PF12223">
    <property type="entry name" value="DUF3602"/>
    <property type="match status" value="1"/>
</dbReference>
<gene>
    <name evidence="2" type="ORF">D9758_011462</name>
</gene>
<evidence type="ECO:0000313" key="2">
    <source>
        <dbReference type="EMBL" id="KAF5345902.1"/>
    </source>
</evidence>
<dbReference type="InterPro" id="IPR053203">
    <property type="entry name" value="Cisplatin_resist-associated"/>
</dbReference>
<comment type="caution">
    <text evidence="2">The sequence shown here is derived from an EMBL/GenBank/DDBJ whole genome shotgun (WGS) entry which is preliminary data.</text>
</comment>
<feature type="compositionally biased region" description="Polar residues" evidence="1">
    <location>
        <begin position="142"/>
        <end position="152"/>
    </location>
</feature>